<keyword evidence="4" id="KW-0238">DNA-binding</keyword>
<evidence type="ECO:0000256" key="4">
    <source>
        <dbReference type="ARBA" id="ARBA00023125"/>
    </source>
</evidence>
<accession>A0A1H8YF44</accession>
<keyword evidence="8" id="KW-1185">Reference proteome</keyword>
<keyword evidence="5" id="KW-0804">Transcription</keyword>
<dbReference type="InterPro" id="IPR002078">
    <property type="entry name" value="Sigma_54_int"/>
</dbReference>
<dbReference type="GO" id="GO:0006355">
    <property type="term" value="P:regulation of DNA-templated transcription"/>
    <property type="evidence" value="ECO:0007669"/>
    <property type="project" value="InterPro"/>
</dbReference>
<dbReference type="InterPro" id="IPR003018">
    <property type="entry name" value="GAF"/>
</dbReference>
<keyword evidence="3" id="KW-0805">Transcription regulation</keyword>
<evidence type="ECO:0000256" key="5">
    <source>
        <dbReference type="ARBA" id="ARBA00023163"/>
    </source>
</evidence>
<dbReference type="InterPro" id="IPR009057">
    <property type="entry name" value="Homeodomain-like_sf"/>
</dbReference>
<evidence type="ECO:0000259" key="6">
    <source>
        <dbReference type="PROSITE" id="PS50045"/>
    </source>
</evidence>
<dbReference type="SUPFAM" id="SSF52540">
    <property type="entry name" value="P-loop containing nucleoside triphosphate hydrolases"/>
    <property type="match status" value="1"/>
</dbReference>
<dbReference type="InterPro" id="IPR058031">
    <property type="entry name" value="AAA_lid_NorR"/>
</dbReference>
<dbReference type="Gene3D" id="1.10.8.60">
    <property type="match status" value="1"/>
</dbReference>
<dbReference type="Gene3D" id="3.30.450.40">
    <property type="match status" value="1"/>
</dbReference>
<keyword evidence="1" id="KW-0547">Nucleotide-binding</keyword>
<dbReference type="PROSITE" id="PS50045">
    <property type="entry name" value="SIGMA54_INTERACT_4"/>
    <property type="match status" value="1"/>
</dbReference>
<dbReference type="SUPFAM" id="SSF46689">
    <property type="entry name" value="Homeodomain-like"/>
    <property type="match status" value="1"/>
</dbReference>
<name>A0A1H8YF44_9PSEU</name>
<evidence type="ECO:0000256" key="2">
    <source>
        <dbReference type="ARBA" id="ARBA00022840"/>
    </source>
</evidence>
<gene>
    <name evidence="7" type="ORF">SAMN04489732_11541</name>
</gene>
<feature type="domain" description="Sigma-54 factor interaction" evidence="6">
    <location>
        <begin position="326"/>
        <end position="518"/>
    </location>
</feature>
<dbReference type="Proteomes" id="UP000198582">
    <property type="component" value="Unassembled WGS sequence"/>
</dbReference>
<keyword evidence="2" id="KW-0067">ATP-binding</keyword>
<dbReference type="Pfam" id="PF01590">
    <property type="entry name" value="GAF"/>
    <property type="match status" value="1"/>
</dbReference>
<reference evidence="7 8" key="1">
    <citation type="submission" date="2016-10" db="EMBL/GenBank/DDBJ databases">
        <authorList>
            <person name="de Groot N.N."/>
        </authorList>
    </citation>
    <scope>NUCLEOTIDE SEQUENCE [LARGE SCALE GENOMIC DNA]</scope>
    <source>
        <strain evidence="7 8">DSM 44993</strain>
    </source>
</reference>
<dbReference type="GO" id="GO:0043565">
    <property type="term" value="F:sequence-specific DNA binding"/>
    <property type="evidence" value="ECO:0007669"/>
    <property type="project" value="InterPro"/>
</dbReference>
<dbReference type="Gene3D" id="1.10.10.60">
    <property type="entry name" value="Homeodomain-like"/>
    <property type="match status" value="1"/>
</dbReference>
<dbReference type="Pfam" id="PF02954">
    <property type="entry name" value="HTH_8"/>
    <property type="match status" value="1"/>
</dbReference>
<dbReference type="PANTHER" id="PTHR32071:SF122">
    <property type="entry name" value="SIGMA FACTOR"/>
    <property type="match status" value="1"/>
</dbReference>
<dbReference type="EMBL" id="FOEF01000015">
    <property type="protein sequence ID" value="SEP50854.1"/>
    <property type="molecule type" value="Genomic_DNA"/>
</dbReference>
<dbReference type="Pfam" id="PF25601">
    <property type="entry name" value="AAA_lid_14"/>
    <property type="match status" value="1"/>
</dbReference>
<evidence type="ECO:0000256" key="3">
    <source>
        <dbReference type="ARBA" id="ARBA00023015"/>
    </source>
</evidence>
<proteinExistence type="predicted"/>
<sequence>MTESTGSLASPDRLATAREQFLCTEEFDSGSVRKTILASWSRSRTHQVAADHVVTPFVEDPDLETPLLQSAGAVLDGLQDKLSDLAVSVVLTDDQALVLDRRTEDRALERYLDGVQLARGFSYAEEFVGTNGIGTALEGRQATAVFGHEHYAENLDTLACAGVPIRHPISGQVLGLLDLTCWRKDAGPLLLALAKATAHDIETEVTNQVGLRELSLFSAYLRACRRGQGIVLAVNNDLVMLNDHARQLLVPEDQAALLARAVEALDTQSDRSLSMDLPSGARARLSYTPVSSDVGPAGGVVRARLLQEPEVVAARVDSRLPVLPGVVGTGALWARACHSIGRFARDRKWTVAEGEAGSGKLALARAAHSAATAGAPCEVVELAGGGEWEARVREALGKGLGSVVFRHLDALPAKQQRALAEVLDEARLDARVWGVATVSEGRQDGLDADLMRHFPTSVSVPPLRHHIEDVRALVPFLLAQLGKGPLLHCSPGALQLLLRNEWPGNVAQLRRVLRTVVHTRRAGVIEPEDLPPECRTVVKRVLNPLESLERDAIVRALLDAEGNKSRAAHALGMSRATIYRKIRDYGIDIPS</sequence>
<dbReference type="InterPro" id="IPR029016">
    <property type="entry name" value="GAF-like_dom_sf"/>
</dbReference>
<evidence type="ECO:0000313" key="7">
    <source>
        <dbReference type="EMBL" id="SEP50854.1"/>
    </source>
</evidence>
<dbReference type="InterPro" id="IPR027417">
    <property type="entry name" value="P-loop_NTPase"/>
</dbReference>
<dbReference type="InterPro" id="IPR002197">
    <property type="entry name" value="HTH_Fis"/>
</dbReference>
<dbReference type="PANTHER" id="PTHR32071">
    <property type="entry name" value="TRANSCRIPTIONAL REGULATORY PROTEIN"/>
    <property type="match status" value="1"/>
</dbReference>
<dbReference type="Gene3D" id="3.40.50.300">
    <property type="entry name" value="P-loop containing nucleotide triphosphate hydrolases"/>
    <property type="match status" value="1"/>
</dbReference>
<dbReference type="GO" id="GO:0005524">
    <property type="term" value="F:ATP binding"/>
    <property type="evidence" value="ECO:0007669"/>
    <property type="project" value="UniProtKB-KW"/>
</dbReference>
<protein>
    <submittedName>
        <fullName evidence="7">Transcriptional regulator of acetoin/glycerol metabolism</fullName>
    </submittedName>
</protein>
<dbReference type="PRINTS" id="PR01590">
    <property type="entry name" value="HTHFIS"/>
</dbReference>
<evidence type="ECO:0000313" key="8">
    <source>
        <dbReference type="Proteomes" id="UP000198582"/>
    </source>
</evidence>
<dbReference type="AlphaFoldDB" id="A0A1H8YF44"/>
<dbReference type="STRING" id="394193.SAMN04489732_11541"/>
<organism evidence="7 8">
    <name type="scientific">Amycolatopsis saalfeldensis</name>
    <dbReference type="NCBI Taxonomy" id="394193"/>
    <lineage>
        <taxon>Bacteria</taxon>
        <taxon>Bacillati</taxon>
        <taxon>Actinomycetota</taxon>
        <taxon>Actinomycetes</taxon>
        <taxon>Pseudonocardiales</taxon>
        <taxon>Pseudonocardiaceae</taxon>
        <taxon>Amycolatopsis</taxon>
    </lineage>
</organism>
<dbReference type="RefSeq" id="WP_245787551.1">
    <property type="nucleotide sequence ID" value="NZ_FOEF01000015.1"/>
</dbReference>
<evidence type="ECO:0000256" key="1">
    <source>
        <dbReference type="ARBA" id="ARBA00022741"/>
    </source>
</evidence>